<keyword evidence="3" id="KW-0645">Protease</keyword>
<gene>
    <name evidence="3" type="ORF">KUF71_017036</name>
</gene>
<evidence type="ECO:0000256" key="1">
    <source>
        <dbReference type="SAM" id="MobiDB-lite"/>
    </source>
</evidence>
<feature type="region of interest" description="Disordered" evidence="1">
    <location>
        <begin position="54"/>
        <end position="151"/>
    </location>
</feature>
<evidence type="ECO:0000256" key="2">
    <source>
        <dbReference type="SAM" id="SignalP"/>
    </source>
</evidence>
<evidence type="ECO:0000313" key="4">
    <source>
        <dbReference type="Proteomes" id="UP001219518"/>
    </source>
</evidence>
<evidence type="ECO:0000313" key="3">
    <source>
        <dbReference type="EMBL" id="KAK3928813.1"/>
    </source>
</evidence>
<proteinExistence type="predicted"/>
<keyword evidence="2" id="KW-0732">Signal</keyword>
<keyword evidence="3" id="KW-0378">Hydrolase</keyword>
<dbReference type="GO" id="GO:0008233">
    <property type="term" value="F:peptidase activity"/>
    <property type="evidence" value="ECO:0007669"/>
    <property type="project" value="UniProtKB-KW"/>
</dbReference>
<comment type="caution">
    <text evidence="3">The sequence shown here is derived from an EMBL/GenBank/DDBJ whole genome shotgun (WGS) entry which is preliminary data.</text>
</comment>
<dbReference type="Proteomes" id="UP001219518">
    <property type="component" value="Unassembled WGS sequence"/>
</dbReference>
<feature type="signal peptide" evidence="2">
    <location>
        <begin position="1"/>
        <end position="32"/>
    </location>
</feature>
<feature type="chain" id="PRO_5042109387" evidence="2">
    <location>
        <begin position="33"/>
        <end position="151"/>
    </location>
</feature>
<feature type="compositionally biased region" description="Low complexity" evidence="1">
    <location>
        <begin position="113"/>
        <end position="125"/>
    </location>
</feature>
<dbReference type="GO" id="GO:0006508">
    <property type="term" value="P:proteolysis"/>
    <property type="evidence" value="ECO:0007669"/>
    <property type="project" value="UniProtKB-KW"/>
</dbReference>
<organism evidence="3 4">
    <name type="scientific">Frankliniella fusca</name>
    <dbReference type="NCBI Taxonomy" id="407009"/>
    <lineage>
        <taxon>Eukaryota</taxon>
        <taxon>Metazoa</taxon>
        <taxon>Ecdysozoa</taxon>
        <taxon>Arthropoda</taxon>
        <taxon>Hexapoda</taxon>
        <taxon>Insecta</taxon>
        <taxon>Pterygota</taxon>
        <taxon>Neoptera</taxon>
        <taxon>Paraneoptera</taxon>
        <taxon>Thysanoptera</taxon>
        <taxon>Terebrantia</taxon>
        <taxon>Thripoidea</taxon>
        <taxon>Thripidae</taxon>
        <taxon>Frankliniella</taxon>
    </lineage>
</organism>
<name>A0AAE1HWN0_9NEOP</name>
<keyword evidence="4" id="KW-1185">Reference proteome</keyword>
<reference evidence="3" key="1">
    <citation type="submission" date="2021-07" db="EMBL/GenBank/DDBJ databases">
        <authorList>
            <person name="Catto M.A."/>
            <person name="Jacobson A."/>
            <person name="Kennedy G."/>
            <person name="Labadie P."/>
            <person name="Hunt B.G."/>
            <person name="Srinivasan R."/>
        </authorList>
    </citation>
    <scope>NUCLEOTIDE SEQUENCE</scope>
    <source>
        <strain evidence="3">PL_HMW_Pooled</strain>
        <tissue evidence="3">Head</tissue>
    </source>
</reference>
<feature type="non-terminal residue" evidence="3">
    <location>
        <position position="151"/>
    </location>
</feature>
<dbReference type="AlphaFoldDB" id="A0AAE1HWN0"/>
<sequence length="151" mass="14892">VLSLSLALFSSSFRKMMKLVVLAVCALAAAQGQDWTGNIPKPVVDCIQNPSGCPTSAGGQIPQFPGNGQIPQFPGSGQIPQFPGNGQIPQFPGSGQIPQFPIPGASGSGASSGSGSSSSSGSSSGSGSGIPSLPAGYPQIPSIPQIPGTNN</sequence>
<dbReference type="EMBL" id="JAHWGI010001356">
    <property type="protein sequence ID" value="KAK3928813.1"/>
    <property type="molecule type" value="Genomic_DNA"/>
</dbReference>
<accession>A0AAE1HWN0</accession>
<protein>
    <submittedName>
        <fullName evidence="3">Lon protease-like protein, mitochondrial</fullName>
    </submittedName>
</protein>
<reference evidence="3" key="2">
    <citation type="journal article" date="2023" name="BMC Genomics">
        <title>Pest status, molecular evolution, and epigenetic factors derived from the genome assembly of Frankliniella fusca, a thysanopteran phytovirus vector.</title>
        <authorList>
            <person name="Catto M.A."/>
            <person name="Labadie P.E."/>
            <person name="Jacobson A.L."/>
            <person name="Kennedy G.G."/>
            <person name="Srinivasan R."/>
            <person name="Hunt B.G."/>
        </authorList>
    </citation>
    <scope>NUCLEOTIDE SEQUENCE</scope>
    <source>
        <strain evidence="3">PL_HMW_Pooled</strain>
    </source>
</reference>